<protein>
    <submittedName>
        <fullName evidence="1">Uncharacterized protein</fullName>
    </submittedName>
</protein>
<organism evidence="1 2">
    <name type="scientific">Rhizobium lusitanum</name>
    <dbReference type="NCBI Taxonomy" id="293958"/>
    <lineage>
        <taxon>Bacteria</taxon>
        <taxon>Pseudomonadati</taxon>
        <taxon>Pseudomonadota</taxon>
        <taxon>Alphaproteobacteria</taxon>
        <taxon>Hyphomicrobiales</taxon>
        <taxon>Rhizobiaceae</taxon>
        <taxon>Rhizobium/Agrobacterium group</taxon>
        <taxon>Rhizobium</taxon>
    </lineage>
</organism>
<evidence type="ECO:0000313" key="1">
    <source>
        <dbReference type="EMBL" id="SCB47370.1"/>
    </source>
</evidence>
<dbReference type="Proteomes" id="UP000199205">
    <property type="component" value="Unassembled WGS sequence"/>
</dbReference>
<sequence length="95" mass="10869">MEACLSHELEGRLGHSFQQRDQDVGAVVGFEREDLMIHQVTDRQQYLAFRPADGDRRAYQILKSCLQRILASYVPVRIVVSHEGSYDIAHAEKVN</sequence>
<evidence type="ECO:0000313" key="2">
    <source>
        <dbReference type="Proteomes" id="UP000199205"/>
    </source>
</evidence>
<gene>
    <name evidence="1" type="ORF">GA0061101_12545</name>
</gene>
<name>A0A1C3X518_9HYPH</name>
<dbReference type="AlphaFoldDB" id="A0A1C3X518"/>
<reference evidence="1 2" key="1">
    <citation type="submission" date="2016-08" db="EMBL/GenBank/DDBJ databases">
        <authorList>
            <person name="Seilhamer J.J."/>
        </authorList>
    </citation>
    <scope>NUCLEOTIDE SEQUENCE [LARGE SCALE GENOMIC DNA]</scope>
    <source>
        <strain evidence="1 2">P1-7</strain>
    </source>
</reference>
<proteinExistence type="predicted"/>
<dbReference type="EMBL" id="FMAF01000025">
    <property type="protein sequence ID" value="SCB47370.1"/>
    <property type="molecule type" value="Genomic_DNA"/>
</dbReference>
<accession>A0A1C3X518</accession>